<dbReference type="Proteomes" id="UP000239874">
    <property type="component" value="Unassembled WGS sequence"/>
</dbReference>
<gene>
    <name evidence="2" type="ORF">C5E45_31245</name>
</gene>
<feature type="domain" description="N-acetyltransferase" evidence="1">
    <location>
        <begin position="44"/>
        <end position="180"/>
    </location>
</feature>
<dbReference type="GO" id="GO:0016747">
    <property type="term" value="F:acyltransferase activity, transferring groups other than amino-acyl groups"/>
    <property type="evidence" value="ECO:0007669"/>
    <property type="project" value="InterPro"/>
</dbReference>
<comment type="caution">
    <text evidence="2">The sequence shown here is derived from an EMBL/GenBank/DDBJ whole genome shotgun (WGS) entry which is preliminary data.</text>
</comment>
<dbReference type="AlphaFoldDB" id="A0A2S6AGH2"/>
<dbReference type="InterPro" id="IPR016181">
    <property type="entry name" value="Acyl_CoA_acyltransferase"/>
</dbReference>
<protein>
    <recommendedName>
        <fullName evidence="1">N-acetyltransferase domain-containing protein</fullName>
    </recommendedName>
</protein>
<dbReference type="InterPro" id="IPR000182">
    <property type="entry name" value="GNAT_dom"/>
</dbReference>
<reference evidence="2 3" key="1">
    <citation type="submission" date="2018-02" db="EMBL/GenBank/DDBJ databases">
        <title>8 Nocardia nova and 1 Nocardia cyriacigeorgica strain used for evolution to TMP-SMX.</title>
        <authorList>
            <person name="Mehta H."/>
            <person name="Weng J."/>
            <person name="Shamoo Y."/>
        </authorList>
    </citation>
    <scope>NUCLEOTIDE SEQUENCE [LARGE SCALE GENOMIC DNA]</scope>
    <source>
        <strain evidence="2 3">MDA3139</strain>
    </source>
</reference>
<dbReference type="Gene3D" id="3.40.630.30">
    <property type="match status" value="1"/>
</dbReference>
<sequence length="184" mass="19784">MLGDMPSLAGIVSATTRFANRRGVYAGRRATKVQRSSGIRCPMTMIRTGRDLAADTRVHSLLSVAVGDAQTRLDAVLRRYRDDPATGLLVVFLADEPIGVAGYERCADRIVLLHIATSPRGRGVGRRLVARIRADDPALPIVAETDRSALGFYAALGFTATALGEKYPGVERFRVCLPAGDDSN</sequence>
<dbReference type="SUPFAM" id="SSF55729">
    <property type="entry name" value="Acyl-CoA N-acyltransferases (Nat)"/>
    <property type="match status" value="1"/>
</dbReference>
<dbReference type="CDD" id="cd04301">
    <property type="entry name" value="NAT_SF"/>
    <property type="match status" value="1"/>
</dbReference>
<evidence type="ECO:0000259" key="1">
    <source>
        <dbReference type="PROSITE" id="PS51186"/>
    </source>
</evidence>
<organism evidence="2 3">
    <name type="scientific">Nocardia nova</name>
    <dbReference type="NCBI Taxonomy" id="37330"/>
    <lineage>
        <taxon>Bacteria</taxon>
        <taxon>Bacillati</taxon>
        <taxon>Actinomycetota</taxon>
        <taxon>Actinomycetes</taxon>
        <taxon>Mycobacteriales</taxon>
        <taxon>Nocardiaceae</taxon>
        <taxon>Nocardia</taxon>
    </lineage>
</organism>
<evidence type="ECO:0000313" key="2">
    <source>
        <dbReference type="EMBL" id="PPJ33882.1"/>
    </source>
</evidence>
<dbReference type="PROSITE" id="PS51186">
    <property type="entry name" value="GNAT"/>
    <property type="match status" value="1"/>
</dbReference>
<accession>A0A2S6AGH2</accession>
<proteinExistence type="predicted"/>
<dbReference type="EMBL" id="PSZC01000034">
    <property type="protein sequence ID" value="PPJ33882.1"/>
    <property type="molecule type" value="Genomic_DNA"/>
</dbReference>
<dbReference type="Pfam" id="PF13673">
    <property type="entry name" value="Acetyltransf_10"/>
    <property type="match status" value="1"/>
</dbReference>
<evidence type="ECO:0000313" key="3">
    <source>
        <dbReference type="Proteomes" id="UP000239874"/>
    </source>
</evidence>
<name>A0A2S6AGH2_9NOCA</name>